<feature type="region of interest" description="Disordered" evidence="1">
    <location>
        <begin position="1"/>
        <end position="29"/>
    </location>
</feature>
<evidence type="ECO:0000259" key="2">
    <source>
        <dbReference type="Pfam" id="PF06985"/>
    </source>
</evidence>
<protein>
    <recommendedName>
        <fullName evidence="2">Heterokaryon incompatibility domain-containing protein</fullName>
    </recommendedName>
</protein>
<reference evidence="3 4" key="1">
    <citation type="submission" date="2016-09" db="EMBL/GenBank/DDBJ databases">
        <authorList>
            <person name="Capua I."/>
            <person name="De Benedictis P."/>
            <person name="Joannis T."/>
            <person name="Lombin L.H."/>
            <person name="Cattoli G."/>
        </authorList>
    </citation>
    <scope>NUCLEOTIDE SEQUENCE [LARGE SCALE GENOMIC DNA]</scope>
    <source>
        <strain evidence="3 4">IMI 309357</strain>
    </source>
</reference>
<dbReference type="STRING" id="1209926.A0A1G4AZD0"/>
<evidence type="ECO:0000313" key="4">
    <source>
        <dbReference type="Proteomes" id="UP000176998"/>
    </source>
</evidence>
<dbReference type="Pfam" id="PF06985">
    <property type="entry name" value="HET"/>
    <property type="match status" value="1"/>
</dbReference>
<dbReference type="PANTHER" id="PTHR33112:SF16">
    <property type="entry name" value="HETEROKARYON INCOMPATIBILITY DOMAIN-CONTAINING PROTEIN"/>
    <property type="match status" value="1"/>
</dbReference>
<sequence>MYRYYAQRHFSPPGRSEAPQPVDSPSFSTASHTCEHCSTAVISTSSVDPERISRWVSLHSDPLKTRQRGSLKWRNILSHSMSQVAAADAAGCPFFVWIWRQVQGSGTPLEQLLRTRVCLVIESVNGLVADAIKCSILLSTGDYSWNPSGGLFDIESDAYDPSANDAVGRTIDGGTFSETGISQIRRRLQVCLETHQSCRQGTDVRPLRFIVVSPEDKEIVRITQINRTRTDPYVALSYCWGLDQTTKTTTFNLSRHERGIRVKNLPKTIQDAIHVTRKLGIRLLWVDSLCIVQNDPALLAKEVGDMAHYYANSIVTISAAVAKSCADGFLNTCDSAGSGGYVGFYFPFDDTSGLDNSSKGRRLKLFRDDSQDQVDHIDTRAWTLQESLLATRLVSFGTRRISWACMTTRFGPSSGAASLRDNMFKTRHWVGYGERITRKTSYGYSSESQDPISDLHDVLYPPPEAIFQLWSKIVEDYTQRSLSIPGDRLLAISGVAQTLGTLVNPSDDIDASPYAAGLWRTPLLPLQLLWKPKNPIAPQLSSSYIAPSWSWACFPGAVVWHLPDLTHLESYAHPYSFQEREVLSLIDSGDYIDYEKLTIRSWAKGVGLAPLPQVVAVSAEPLNDIAPYGAVTAGHITLRGKAFDQRDQVITPWDVQIRFDSGAELISLRDLDLDFICFHILGYVVEDDTSPAYLGTLSGTNSLGLTLGRAQDGTYRRVGVYAGRDIGDRLRMISTLTEVTIF</sequence>
<gene>
    <name evidence="3" type="ORF">CORC01_10211</name>
</gene>
<keyword evidence="4" id="KW-1185">Reference proteome</keyword>
<feature type="domain" description="Heterokaryon incompatibility" evidence="2">
    <location>
        <begin position="233"/>
        <end position="386"/>
    </location>
</feature>
<evidence type="ECO:0000313" key="3">
    <source>
        <dbReference type="EMBL" id="OHE94491.1"/>
    </source>
</evidence>
<name>A0A1G4AZD0_9PEZI</name>
<dbReference type="EMBL" id="MJBS01000099">
    <property type="protein sequence ID" value="OHE94491.1"/>
    <property type="molecule type" value="Genomic_DNA"/>
</dbReference>
<dbReference type="AlphaFoldDB" id="A0A1G4AZD0"/>
<organism evidence="3 4">
    <name type="scientific">Colletotrichum orchidophilum</name>
    <dbReference type="NCBI Taxonomy" id="1209926"/>
    <lineage>
        <taxon>Eukaryota</taxon>
        <taxon>Fungi</taxon>
        <taxon>Dikarya</taxon>
        <taxon>Ascomycota</taxon>
        <taxon>Pezizomycotina</taxon>
        <taxon>Sordariomycetes</taxon>
        <taxon>Hypocreomycetidae</taxon>
        <taxon>Glomerellales</taxon>
        <taxon>Glomerellaceae</taxon>
        <taxon>Colletotrichum</taxon>
    </lineage>
</organism>
<accession>A0A1G4AZD0</accession>
<dbReference type="PANTHER" id="PTHR33112">
    <property type="entry name" value="DOMAIN PROTEIN, PUTATIVE-RELATED"/>
    <property type="match status" value="1"/>
</dbReference>
<dbReference type="GeneID" id="34563350"/>
<proteinExistence type="predicted"/>
<dbReference type="RefSeq" id="XP_022471654.1">
    <property type="nucleotide sequence ID" value="XM_022621840.1"/>
</dbReference>
<comment type="caution">
    <text evidence="3">The sequence shown here is derived from an EMBL/GenBank/DDBJ whole genome shotgun (WGS) entry which is preliminary data.</text>
</comment>
<dbReference type="InterPro" id="IPR010730">
    <property type="entry name" value="HET"/>
</dbReference>
<dbReference type="OrthoDB" id="5125733at2759"/>
<evidence type="ECO:0000256" key="1">
    <source>
        <dbReference type="SAM" id="MobiDB-lite"/>
    </source>
</evidence>
<dbReference type="Proteomes" id="UP000176998">
    <property type="component" value="Unassembled WGS sequence"/>
</dbReference>